<dbReference type="InterPro" id="IPR050361">
    <property type="entry name" value="MPP/UQCRC_Complex"/>
</dbReference>
<evidence type="ECO:0000259" key="2">
    <source>
        <dbReference type="Pfam" id="PF00675"/>
    </source>
</evidence>
<dbReference type="InterPro" id="IPR007863">
    <property type="entry name" value="Peptidase_M16_C"/>
</dbReference>
<dbReference type="Gene3D" id="3.30.830.10">
    <property type="entry name" value="Metalloenzyme, LuxS/M16 peptidase-like"/>
    <property type="match status" value="2"/>
</dbReference>
<feature type="domain" description="Peptidase M16 C-terminal" evidence="3">
    <location>
        <begin position="187"/>
        <end position="361"/>
    </location>
</feature>
<dbReference type="Proteomes" id="UP000886339">
    <property type="component" value="Unassembled WGS sequence"/>
</dbReference>
<dbReference type="PANTHER" id="PTHR11851">
    <property type="entry name" value="METALLOPROTEASE"/>
    <property type="match status" value="1"/>
</dbReference>
<dbReference type="SUPFAM" id="SSF63411">
    <property type="entry name" value="LuxS/MPP-like metallohydrolase"/>
    <property type="match status" value="2"/>
</dbReference>
<feature type="domain" description="Peptidase M16 N-terminal" evidence="2">
    <location>
        <begin position="32"/>
        <end position="175"/>
    </location>
</feature>
<dbReference type="Pfam" id="PF05193">
    <property type="entry name" value="Peptidase_M16_C"/>
    <property type="match status" value="1"/>
</dbReference>
<accession>A0A831RXU0</accession>
<feature type="chain" id="PRO_5032998265" evidence="1">
    <location>
        <begin position="20"/>
        <end position="431"/>
    </location>
</feature>
<comment type="caution">
    <text evidence="4">The sequence shown here is derived from an EMBL/GenBank/DDBJ whole genome shotgun (WGS) entry which is preliminary data.</text>
</comment>
<dbReference type="Pfam" id="PF00675">
    <property type="entry name" value="Peptidase_M16"/>
    <property type="match status" value="1"/>
</dbReference>
<evidence type="ECO:0000313" key="4">
    <source>
        <dbReference type="EMBL" id="HEC07839.1"/>
    </source>
</evidence>
<dbReference type="InterPro" id="IPR011249">
    <property type="entry name" value="Metalloenz_LuxS/M16"/>
</dbReference>
<dbReference type="PANTHER" id="PTHR11851:SF224">
    <property type="entry name" value="PROCESSING PROTEASE"/>
    <property type="match status" value="1"/>
</dbReference>
<reference evidence="4" key="1">
    <citation type="journal article" date="2020" name="mSystems">
        <title>Genome- and Community-Level Interaction Insights into Carbon Utilization and Element Cycling Functions of Hydrothermarchaeota in Hydrothermal Sediment.</title>
        <authorList>
            <person name="Zhou Z."/>
            <person name="Liu Y."/>
            <person name="Xu W."/>
            <person name="Pan J."/>
            <person name="Luo Z.H."/>
            <person name="Li M."/>
        </authorList>
    </citation>
    <scope>NUCLEOTIDE SEQUENCE [LARGE SCALE GENOMIC DNA]</scope>
    <source>
        <strain evidence="4">HyVt-458</strain>
    </source>
</reference>
<gene>
    <name evidence="4" type="ORF">ENJ12_13365</name>
</gene>
<sequence>MIRQLVLLVLVLLSSLAQALEIQSWQTEQGTRVMFVHAPQLPMVNLSVLFDAGSARDGEQPGKARLLNELLLEGAGDLDADALARELESRGIEISTRISRDIAWVNMRSLSDKAILTVALDTLAAVVARPRLDEDAIARVKERTLAELRLAHQSAEDVADQMLMQALYGKHPYAHDPLGDEKSLEALNEQQLRGFHDRYYTAANAVIALVGNVDRNQAELLVGRLVSSLPVGEKAAALPPPERPRPGTTRKIFPASQTHINMGMLGISRKDPDYFPLLVGNHILGGSGLTSIMGEEVRNKRGLSYGISSSFSPLWVQGPWILSAQTKNSQANSTRQLMVALYRDFVDEGPSLKQLEAAKKHLVGGFPLKLSSNKKILRRIALMGFYDLPTDWLDTWSSKVMQVTASQIRRTFRRRMPVKNLVTVMVGGKKK</sequence>
<proteinExistence type="predicted"/>
<name>A0A831RXU0_9GAMM</name>
<evidence type="ECO:0000259" key="3">
    <source>
        <dbReference type="Pfam" id="PF05193"/>
    </source>
</evidence>
<feature type="signal peptide" evidence="1">
    <location>
        <begin position="1"/>
        <end position="19"/>
    </location>
</feature>
<dbReference type="GO" id="GO:0046872">
    <property type="term" value="F:metal ion binding"/>
    <property type="evidence" value="ECO:0007669"/>
    <property type="project" value="InterPro"/>
</dbReference>
<dbReference type="InterPro" id="IPR011765">
    <property type="entry name" value="Pept_M16_N"/>
</dbReference>
<dbReference type="AlphaFoldDB" id="A0A831RXU0"/>
<evidence type="ECO:0000256" key="1">
    <source>
        <dbReference type="SAM" id="SignalP"/>
    </source>
</evidence>
<organism evidence="4">
    <name type="scientific">Thiolapillus brandeum</name>
    <dbReference type="NCBI Taxonomy" id="1076588"/>
    <lineage>
        <taxon>Bacteria</taxon>
        <taxon>Pseudomonadati</taxon>
        <taxon>Pseudomonadota</taxon>
        <taxon>Gammaproteobacteria</taxon>
        <taxon>Chromatiales</taxon>
        <taxon>Sedimenticolaceae</taxon>
        <taxon>Thiolapillus</taxon>
    </lineage>
</organism>
<keyword evidence="1" id="KW-0732">Signal</keyword>
<protein>
    <submittedName>
        <fullName evidence="4">Insulinase family protein</fullName>
    </submittedName>
</protein>
<dbReference type="EMBL" id="DRLF01000461">
    <property type="protein sequence ID" value="HEC07839.1"/>
    <property type="molecule type" value="Genomic_DNA"/>
</dbReference>